<comment type="similarity">
    <text evidence="2">Belongs to the TMEM186 family.</text>
</comment>
<dbReference type="Proteomes" id="UP001591681">
    <property type="component" value="Unassembled WGS sequence"/>
</dbReference>
<keyword evidence="8 9" id="KW-0472">Membrane</keyword>
<evidence type="ECO:0000256" key="5">
    <source>
        <dbReference type="ARBA" id="ARBA00022792"/>
    </source>
</evidence>
<dbReference type="InterPro" id="IPR045325">
    <property type="entry name" value="TMEM70/TMEM186/TMEM223"/>
</dbReference>
<dbReference type="EMBL" id="JBHFQA010000015">
    <property type="protein sequence ID" value="KAL2086944.1"/>
    <property type="molecule type" value="Genomic_DNA"/>
</dbReference>
<keyword evidence="11" id="KW-1185">Reference proteome</keyword>
<comment type="caution">
    <text evidence="10">The sequence shown here is derived from an EMBL/GenBank/DDBJ whole genome shotgun (WGS) entry which is preliminary data.</text>
</comment>
<accession>A0ABD1JIG4</accession>
<evidence type="ECO:0000256" key="9">
    <source>
        <dbReference type="SAM" id="Phobius"/>
    </source>
</evidence>
<proteinExistence type="inferred from homology"/>
<dbReference type="InterPro" id="IPR026571">
    <property type="entry name" value="Tmem186"/>
</dbReference>
<name>A0ABD1JIG4_9TELE</name>
<evidence type="ECO:0000256" key="3">
    <source>
        <dbReference type="ARBA" id="ARBA00014604"/>
    </source>
</evidence>
<evidence type="ECO:0000313" key="10">
    <source>
        <dbReference type="EMBL" id="KAL2086944.1"/>
    </source>
</evidence>
<feature type="transmembrane region" description="Helical" evidence="9">
    <location>
        <begin position="126"/>
        <end position="146"/>
    </location>
</feature>
<comment type="subcellular location">
    <subcellularLocation>
        <location evidence="1">Mitochondrion inner membrane</location>
        <topology evidence="1">Multi-pass membrane protein</topology>
    </subcellularLocation>
</comment>
<gene>
    <name evidence="10" type="ORF">ACEWY4_018003</name>
</gene>
<evidence type="ECO:0000313" key="11">
    <source>
        <dbReference type="Proteomes" id="UP001591681"/>
    </source>
</evidence>
<dbReference type="GO" id="GO:0005743">
    <property type="term" value="C:mitochondrial inner membrane"/>
    <property type="evidence" value="ECO:0007669"/>
    <property type="project" value="UniProtKB-SubCell"/>
</dbReference>
<evidence type="ECO:0000256" key="8">
    <source>
        <dbReference type="ARBA" id="ARBA00023136"/>
    </source>
</evidence>
<dbReference type="PANTHER" id="PTHR13603">
    <property type="entry name" value="TRANSMEMBRANE PROTEIN 186"/>
    <property type="match status" value="1"/>
</dbReference>
<evidence type="ECO:0000256" key="2">
    <source>
        <dbReference type="ARBA" id="ARBA00007020"/>
    </source>
</evidence>
<evidence type="ECO:0000256" key="4">
    <source>
        <dbReference type="ARBA" id="ARBA00022692"/>
    </source>
</evidence>
<dbReference type="Pfam" id="PF06979">
    <property type="entry name" value="TMEM70"/>
    <property type="match status" value="1"/>
</dbReference>
<evidence type="ECO:0000256" key="6">
    <source>
        <dbReference type="ARBA" id="ARBA00022989"/>
    </source>
</evidence>
<keyword evidence="5" id="KW-0999">Mitochondrion inner membrane</keyword>
<reference evidence="10 11" key="1">
    <citation type="submission" date="2024-09" db="EMBL/GenBank/DDBJ databases">
        <title>A chromosome-level genome assembly of Gray's grenadier anchovy, Coilia grayii.</title>
        <authorList>
            <person name="Fu Z."/>
        </authorList>
    </citation>
    <scope>NUCLEOTIDE SEQUENCE [LARGE SCALE GENOMIC DNA]</scope>
    <source>
        <strain evidence="10">G4</strain>
        <tissue evidence="10">Muscle</tissue>
    </source>
</reference>
<keyword evidence="6 9" id="KW-1133">Transmembrane helix</keyword>
<sequence length="231" mass="25950">MLGSIRLCRFATSSFTQCRSYTYCIKGGGRSQAWRRIPSATHTELFTRPTLSYRPSVSLLSNHQTVARCADLASREYTLIYALPSITLLRALSKLKIIQTGITIVILPPIYYFYFQGMVSLELVDYSSAIALFAVAMLYTVSYFAGRVVGRMYLDSSGTTLKVSHLTFWGARKDLYMPVTDVVPLADAGDKPDEAILSFKRYSTEQKMYLSTRFGRVVDQNGFEKVFGVLS</sequence>
<organism evidence="10 11">
    <name type="scientific">Coilia grayii</name>
    <name type="common">Gray's grenadier anchovy</name>
    <dbReference type="NCBI Taxonomy" id="363190"/>
    <lineage>
        <taxon>Eukaryota</taxon>
        <taxon>Metazoa</taxon>
        <taxon>Chordata</taxon>
        <taxon>Craniata</taxon>
        <taxon>Vertebrata</taxon>
        <taxon>Euteleostomi</taxon>
        <taxon>Actinopterygii</taxon>
        <taxon>Neopterygii</taxon>
        <taxon>Teleostei</taxon>
        <taxon>Clupei</taxon>
        <taxon>Clupeiformes</taxon>
        <taxon>Clupeoidei</taxon>
        <taxon>Engraulidae</taxon>
        <taxon>Coilinae</taxon>
        <taxon>Coilia</taxon>
    </lineage>
</organism>
<evidence type="ECO:0000256" key="1">
    <source>
        <dbReference type="ARBA" id="ARBA00004448"/>
    </source>
</evidence>
<keyword evidence="4 9" id="KW-0812">Transmembrane</keyword>
<dbReference type="PANTHER" id="PTHR13603:SF1">
    <property type="entry name" value="TRANSMEMBRANE PROTEIN 186"/>
    <property type="match status" value="1"/>
</dbReference>
<dbReference type="AlphaFoldDB" id="A0ABD1JIG4"/>
<feature type="transmembrane region" description="Helical" evidence="9">
    <location>
        <begin position="97"/>
        <end position="114"/>
    </location>
</feature>
<evidence type="ECO:0000256" key="7">
    <source>
        <dbReference type="ARBA" id="ARBA00023128"/>
    </source>
</evidence>
<keyword evidence="7" id="KW-0496">Mitochondrion</keyword>
<protein>
    <recommendedName>
        <fullName evidence="3">Transmembrane protein 186</fullName>
    </recommendedName>
</protein>